<evidence type="ECO:0000313" key="1">
    <source>
        <dbReference type="Proteomes" id="UP000790787"/>
    </source>
</evidence>
<gene>
    <name evidence="2" type="primary">LOC142175778</name>
</gene>
<protein>
    <submittedName>
        <fullName evidence="2">Uncharacterized protein LOC142175778</fullName>
    </submittedName>
</protein>
<sequence>MIKPGLHVPHRWQDLLSLLENYTPRLKFEKVIWEFSLEGWIKVNTDGTSRGNPGRNAIGFCLRDKAGDLRYAIGREITEGSNNETEVVATVEALRLCRALNYTQIWIQTDSVLLKNIIDGLWKPPWCIVEYVEEIMRLKEGCNIKVSHIFREGNRLADHLANYALDIGNT</sequence>
<organism evidence="1 2">
    <name type="scientific">Nicotiana tabacum</name>
    <name type="common">Common tobacco</name>
    <dbReference type="NCBI Taxonomy" id="4097"/>
    <lineage>
        <taxon>Eukaryota</taxon>
        <taxon>Viridiplantae</taxon>
        <taxon>Streptophyta</taxon>
        <taxon>Embryophyta</taxon>
        <taxon>Tracheophyta</taxon>
        <taxon>Spermatophyta</taxon>
        <taxon>Magnoliopsida</taxon>
        <taxon>eudicotyledons</taxon>
        <taxon>Gunneridae</taxon>
        <taxon>Pentapetalae</taxon>
        <taxon>asterids</taxon>
        <taxon>lamiids</taxon>
        <taxon>Solanales</taxon>
        <taxon>Solanaceae</taxon>
        <taxon>Nicotianoideae</taxon>
        <taxon>Nicotianeae</taxon>
        <taxon>Nicotiana</taxon>
    </lineage>
</organism>
<reference evidence="1" key="1">
    <citation type="journal article" date="2014" name="Nat. Commun.">
        <title>The tobacco genome sequence and its comparison with those of tomato and potato.</title>
        <authorList>
            <person name="Sierro N."/>
            <person name="Battey J.N."/>
            <person name="Ouadi S."/>
            <person name="Bakaher N."/>
            <person name="Bovet L."/>
            <person name="Willig A."/>
            <person name="Goepfert S."/>
            <person name="Peitsch M.C."/>
            <person name="Ivanov N.V."/>
        </authorList>
    </citation>
    <scope>NUCLEOTIDE SEQUENCE [LARGE SCALE GENOMIC DNA]</scope>
</reference>
<keyword evidence="1" id="KW-1185">Reference proteome</keyword>
<dbReference type="RefSeq" id="XP_075098873.1">
    <property type="nucleotide sequence ID" value="XM_075242772.1"/>
</dbReference>
<accession>A0AC58TNR8</accession>
<proteinExistence type="predicted"/>
<dbReference type="Proteomes" id="UP000790787">
    <property type="component" value="Chromosome 22"/>
</dbReference>
<name>A0AC58TNR8_TOBAC</name>
<evidence type="ECO:0000313" key="2">
    <source>
        <dbReference type="RefSeq" id="XP_075098873.1"/>
    </source>
</evidence>
<reference evidence="2" key="2">
    <citation type="submission" date="2025-08" db="UniProtKB">
        <authorList>
            <consortium name="RefSeq"/>
        </authorList>
    </citation>
    <scope>IDENTIFICATION</scope>
    <source>
        <tissue evidence="2">Leaf</tissue>
    </source>
</reference>